<dbReference type="InterPro" id="IPR001337">
    <property type="entry name" value="TMV-like_coat"/>
</dbReference>
<feature type="active site" description="For helper component proteinase activity" evidence="7">
    <location>
        <position position="117"/>
    </location>
</feature>
<evidence type="ECO:0000256" key="8">
    <source>
        <dbReference type="SAM" id="MobiDB-lite"/>
    </source>
</evidence>
<dbReference type="Pfam" id="PF00721">
    <property type="entry name" value="TMV_coat"/>
    <property type="match status" value="1"/>
</dbReference>
<accession>A0A2C9DX22</accession>
<dbReference type="GO" id="GO:0005198">
    <property type="term" value="F:structural molecule activity"/>
    <property type="evidence" value="ECO:0007669"/>
    <property type="project" value="InterPro"/>
</dbReference>
<evidence type="ECO:0000256" key="1">
    <source>
        <dbReference type="ARBA" id="ARBA00001848"/>
    </source>
</evidence>
<feature type="domain" description="Peptidase C6" evidence="9">
    <location>
        <begin position="109"/>
        <end position="229"/>
    </location>
</feature>
<dbReference type="EMBL" id="MF919135">
    <property type="protein sequence ID" value="ATI21876.1"/>
    <property type="molecule type" value="Genomic_RNA"/>
</dbReference>
<proteinExistence type="inferred from homology"/>
<dbReference type="PROSITE" id="PS51744">
    <property type="entry name" value="HC_PRO_CPD"/>
    <property type="match status" value="1"/>
</dbReference>
<comment type="catalytic activity">
    <reaction evidence="1">
        <text>Hydrolyzes a Gly-|-Gly bond at its own C-terminus, commonly in the sequence -Tyr-Xaa-Val-Gly-|-Gly, in the processing of the potyviral polyprotein.</text>
        <dbReference type="EC" id="3.4.22.45"/>
    </reaction>
</comment>
<sequence>MMMNSTIRQGWQQVLKRFSIPASGDRLIVSNPTDSPIGLFGAFDTSLQTLSQVGDDPEVLKQKIHMPTHLDIASALEVSPRSFPWIFLTNSFCTFGGSIHAQNLQAFATAEFKSGFCYMNLLIPLSFDIIDAHADSFRVFVEQLPDMLGAYPSLSMVLNVMLHAATRFPEIVSSPVPTIAFDAESLQFHVTDKRGVPGMWNILKAGRVYELLSLAADGVGCEYMLYPVGAAPQYSFWKKSMDHFTSDRFVEFLAMQNLLASALEQDYTTHDALDALLAALQNAGYTNVVARERRFPNGHDPSTVWLNLSEAPISEKLTELKRYLLVGHRSDNTADITHNVHQHVFEVLKTMSVQFSKTTNAYNRARFEVNHKVIWNAEYGRGPQQNAELEALVLFLNRQSLEIENILHRTTSPVVATNWQPDVPPAAPEASKGEPAHAVATPITETPAHATPVEVVNLPPTRSYWAETLVGVLTAILGTIFALLTRALIRAKRLRRKSTFPWVALDSGDEDDDHSGGGGGSPQTPGGQPPASPTHGTHQSRLSVQDIASDTSLLSVDLDEDTLSQYNETFQRIRRALFETSFADILQNSARWISTLEAMALADGNAPYTLLAQYLNGIEEAYTNFRNTGHVSRTTLSGFFALEDSLRAAGIAFGATTPTQTIHNQFADSPARRWKTRFEQIACELGDASIKSLADLADIIDTERERGDLTQFDVLAASSISSLCRAVRIISDTTDPDAQLALVENATAMQNNINAILGTNVSIPFLSATRRLLVTRRIQQAGAENRSGATPETIQQLADAELAKIVSEANMFNEMAASQRDIANATREATIREHVLSPVNALANVGMAAAFFRSGGMRSRALHPAMPTMPGVSAATGRPMFQAFRGRGHRLNRR</sequence>
<dbReference type="InterPro" id="IPR036417">
    <property type="entry name" value="TMV-like_coat_sf"/>
</dbReference>
<evidence type="ECO:0000256" key="4">
    <source>
        <dbReference type="ARBA" id="ARBA00022670"/>
    </source>
</evidence>
<dbReference type="Gene3D" id="1.20.120.70">
    <property type="entry name" value="Tobacco mosaic virus-like, coat protein"/>
    <property type="match status" value="1"/>
</dbReference>
<dbReference type="GO" id="GO:0019028">
    <property type="term" value="C:viral capsid"/>
    <property type="evidence" value="ECO:0007669"/>
    <property type="project" value="InterPro"/>
</dbReference>
<comment type="similarity">
    <text evidence="2">Belongs to the bymoviruses polyprotein 2 family.</text>
</comment>
<name>A0A2C9DX22_9POTY</name>
<keyword evidence="6" id="KW-0788">Thiol protease</keyword>
<evidence type="ECO:0000259" key="9">
    <source>
        <dbReference type="PROSITE" id="PS51744"/>
    </source>
</evidence>
<dbReference type="GO" id="GO:0006508">
    <property type="term" value="P:proteolysis"/>
    <property type="evidence" value="ECO:0007669"/>
    <property type="project" value="UniProtKB-KW"/>
</dbReference>
<evidence type="ECO:0000256" key="2">
    <source>
        <dbReference type="ARBA" id="ARBA00010000"/>
    </source>
</evidence>
<feature type="region of interest" description="Disordered" evidence="8">
    <location>
        <begin position="504"/>
        <end position="541"/>
    </location>
</feature>
<reference evidence="10" key="1">
    <citation type="submission" date="2017-09" db="EMBL/GenBank/DDBJ databases">
        <authorList>
            <person name="Ehlers B."/>
            <person name="Leendertz F.H."/>
        </authorList>
    </citation>
    <scope>NUCLEOTIDE SEQUENCE</scope>
    <source>
        <strain evidence="10">YG</strain>
    </source>
</reference>
<evidence type="ECO:0000256" key="7">
    <source>
        <dbReference type="PROSITE-ProRule" id="PRU01080"/>
    </source>
</evidence>
<dbReference type="GO" id="GO:0004197">
    <property type="term" value="F:cysteine-type endopeptidase activity"/>
    <property type="evidence" value="ECO:0007669"/>
    <property type="project" value="InterPro"/>
</dbReference>
<dbReference type="InterPro" id="IPR042308">
    <property type="entry name" value="HC_PRO_CPD_sf"/>
</dbReference>
<evidence type="ECO:0000256" key="6">
    <source>
        <dbReference type="ARBA" id="ARBA00022807"/>
    </source>
</evidence>
<feature type="active site" description="For helper component proteinase activity" evidence="7">
    <location>
        <position position="189"/>
    </location>
</feature>
<keyword evidence="5" id="KW-0378">Hydrolase</keyword>
<protein>
    <recommendedName>
        <fullName evidence="3">Genome polyprotein 2</fullName>
    </recommendedName>
</protein>
<evidence type="ECO:0000256" key="3">
    <source>
        <dbReference type="ARBA" id="ARBA00017447"/>
    </source>
</evidence>
<dbReference type="InterPro" id="IPR031159">
    <property type="entry name" value="HC_PRO_CPD_dom"/>
</dbReference>
<dbReference type="SUPFAM" id="SSF47195">
    <property type="entry name" value="TMV-like viral coat proteins"/>
    <property type="match status" value="1"/>
</dbReference>
<evidence type="ECO:0000313" key="10">
    <source>
        <dbReference type="EMBL" id="ATI21876.1"/>
    </source>
</evidence>
<dbReference type="Pfam" id="PF00851">
    <property type="entry name" value="Peptidase_C6"/>
    <property type="match status" value="1"/>
</dbReference>
<dbReference type="Gene3D" id="3.90.70.150">
    <property type="entry name" value="Helper component proteinase"/>
    <property type="match status" value="1"/>
</dbReference>
<dbReference type="InterPro" id="IPR001456">
    <property type="entry name" value="HC-pro"/>
</dbReference>
<evidence type="ECO:0000256" key="5">
    <source>
        <dbReference type="ARBA" id="ARBA00022801"/>
    </source>
</evidence>
<organism evidence="10">
    <name type="scientific">Barley mild mosaic virus</name>
    <dbReference type="NCBI Taxonomy" id="12466"/>
    <lineage>
        <taxon>Viruses</taxon>
        <taxon>Riboviria</taxon>
        <taxon>Orthornavirae</taxon>
        <taxon>Pisuviricota</taxon>
        <taxon>Stelpaviricetes</taxon>
        <taxon>Patatavirales</taxon>
        <taxon>Potyviridae</taxon>
        <taxon>Bymovirus</taxon>
        <taxon>Bymovirus hordei</taxon>
    </lineage>
</organism>
<keyword evidence="4" id="KW-0645">Protease</keyword>